<dbReference type="CDD" id="cd00859">
    <property type="entry name" value="HisRS_anticodon"/>
    <property type="match status" value="1"/>
</dbReference>
<dbReference type="PROSITE" id="PS50862">
    <property type="entry name" value="AA_TRNA_LIGASE_II"/>
    <property type="match status" value="1"/>
</dbReference>
<dbReference type="Pfam" id="PF03129">
    <property type="entry name" value="HGTP_anticodon"/>
    <property type="match status" value="1"/>
</dbReference>
<evidence type="ECO:0000256" key="5">
    <source>
        <dbReference type="ARBA" id="ARBA00022840"/>
    </source>
</evidence>
<dbReference type="HAMAP" id="MF_00127">
    <property type="entry name" value="His_tRNA_synth"/>
    <property type="match status" value="1"/>
</dbReference>
<dbReference type="GO" id="GO:0004821">
    <property type="term" value="F:histidine-tRNA ligase activity"/>
    <property type="evidence" value="ECO:0007669"/>
    <property type="project" value="UniProtKB-EC"/>
</dbReference>
<dbReference type="EC" id="6.1.1.21" evidence="9"/>
<keyword evidence="6 9" id="KW-0648">Protein biosynthesis</keyword>
<dbReference type="InterPro" id="IPR036621">
    <property type="entry name" value="Anticodon-bd_dom_sf"/>
</dbReference>
<dbReference type="InterPro" id="IPR004154">
    <property type="entry name" value="Anticodon-bd"/>
</dbReference>
<dbReference type="CDD" id="cd00773">
    <property type="entry name" value="HisRS-like_core"/>
    <property type="match status" value="1"/>
</dbReference>
<dbReference type="Pfam" id="PF13393">
    <property type="entry name" value="tRNA-synt_His"/>
    <property type="match status" value="1"/>
</dbReference>
<keyword evidence="4 9" id="KW-0547">Nucleotide-binding</keyword>
<feature type="domain" description="Aminoacyl-transfer RNA synthetases class-II family profile" evidence="10">
    <location>
        <begin position="28"/>
        <end position="357"/>
    </location>
</feature>
<evidence type="ECO:0000256" key="9">
    <source>
        <dbReference type="HAMAP-Rule" id="MF_00127"/>
    </source>
</evidence>
<comment type="subcellular location">
    <subcellularLocation>
        <location evidence="9">Cytoplasm</location>
    </subcellularLocation>
</comment>
<dbReference type="Gene3D" id="3.40.50.800">
    <property type="entry name" value="Anticodon-binding domain"/>
    <property type="match status" value="1"/>
</dbReference>
<proteinExistence type="inferred from homology"/>
<sequence>MSEKQNIVKPSTLPGFMELLPAEQIRFNRMMDTIRRVYERYGFAPLDTPVIEKSEVLLAKGGGETEKQVYRFMKGDSDLSMRFDLTVPLARYVAQHMGDLTFPFRRYQIGKVYRGERNQKGRFREFYQCDIDVIGREKLSIATDAEIPAIIYNVFTEIGLPPFVIRINNRRLMNGLFAHYGVAGKPEMLRAIDKLEKIGPEKTRKELEEAGIDATAISGVFDFIAIEGTNSEKLEALAALGIDNEQFREGLEELNTVVTLIRAFGVPEESFAIELKIVRGLDYYTGTVYETLLRDYPEIGSVCSGGRYDNLAEYYTKEKLPGVGISIGLTRLFYQLNEAGILGEENISSLSQALVVPIGNTLETCARVASRLRNAGVVTEVYLEEAKIAKKMNYANKHGIPYVVLIGDEEVADGLLTLKNMTDGEQQRLSFEEAANIINQ</sequence>
<evidence type="ECO:0000256" key="6">
    <source>
        <dbReference type="ARBA" id="ARBA00022917"/>
    </source>
</evidence>
<organism evidence="11 12">
    <name type="scientific">Anoxynatronum sibiricum</name>
    <dbReference type="NCBI Taxonomy" id="210623"/>
    <lineage>
        <taxon>Bacteria</taxon>
        <taxon>Bacillati</taxon>
        <taxon>Bacillota</taxon>
        <taxon>Clostridia</taxon>
        <taxon>Eubacteriales</taxon>
        <taxon>Clostridiaceae</taxon>
        <taxon>Anoxynatronum</taxon>
    </lineage>
</organism>
<dbReference type="Proteomes" id="UP001407405">
    <property type="component" value="Unassembled WGS sequence"/>
</dbReference>
<gene>
    <name evidence="9 11" type="primary">hisS</name>
    <name evidence="11" type="ORF">AAIG11_09090</name>
</gene>
<keyword evidence="3 9" id="KW-0436">Ligase</keyword>
<comment type="similarity">
    <text evidence="1 9">Belongs to the class-II aminoacyl-tRNA synthetase family.</text>
</comment>
<dbReference type="Gene3D" id="3.30.930.10">
    <property type="entry name" value="Bira Bifunctional Protein, Domain 2"/>
    <property type="match status" value="1"/>
</dbReference>
<evidence type="ECO:0000256" key="3">
    <source>
        <dbReference type="ARBA" id="ARBA00022598"/>
    </source>
</evidence>
<evidence type="ECO:0000256" key="1">
    <source>
        <dbReference type="ARBA" id="ARBA00008226"/>
    </source>
</evidence>
<keyword evidence="7 9" id="KW-0030">Aminoacyl-tRNA synthetase</keyword>
<comment type="subunit">
    <text evidence="9">Homodimer.</text>
</comment>
<dbReference type="InterPro" id="IPR045864">
    <property type="entry name" value="aa-tRNA-synth_II/BPL/LPL"/>
</dbReference>
<keyword evidence="12" id="KW-1185">Reference proteome</keyword>
<dbReference type="EMBL" id="JBCITM010000008">
    <property type="protein sequence ID" value="MEN1760626.1"/>
    <property type="molecule type" value="Genomic_DNA"/>
</dbReference>
<evidence type="ECO:0000256" key="2">
    <source>
        <dbReference type="ARBA" id="ARBA00022490"/>
    </source>
</evidence>
<dbReference type="NCBIfam" id="TIGR00442">
    <property type="entry name" value="hisS"/>
    <property type="match status" value="1"/>
</dbReference>
<accession>A0ABU9VTY6</accession>
<keyword evidence="2 9" id="KW-0963">Cytoplasm</keyword>
<evidence type="ECO:0000259" key="10">
    <source>
        <dbReference type="PROSITE" id="PS50862"/>
    </source>
</evidence>
<comment type="caution">
    <text evidence="11">The sequence shown here is derived from an EMBL/GenBank/DDBJ whole genome shotgun (WGS) entry which is preliminary data.</text>
</comment>
<dbReference type="PANTHER" id="PTHR11476">
    <property type="entry name" value="HISTIDYL-TRNA SYNTHETASE"/>
    <property type="match status" value="1"/>
</dbReference>
<dbReference type="InterPro" id="IPR041715">
    <property type="entry name" value="HisRS-like_core"/>
</dbReference>
<name>A0ABU9VTY6_9CLOT</name>
<dbReference type="InterPro" id="IPR015807">
    <property type="entry name" value="His-tRNA-ligase"/>
</dbReference>
<evidence type="ECO:0000313" key="12">
    <source>
        <dbReference type="Proteomes" id="UP001407405"/>
    </source>
</evidence>
<dbReference type="SUPFAM" id="SSF55681">
    <property type="entry name" value="Class II aaRS and biotin synthetases"/>
    <property type="match status" value="1"/>
</dbReference>
<dbReference type="PANTHER" id="PTHR11476:SF7">
    <property type="entry name" value="HISTIDINE--TRNA LIGASE"/>
    <property type="match status" value="1"/>
</dbReference>
<evidence type="ECO:0000256" key="8">
    <source>
        <dbReference type="ARBA" id="ARBA00047639"/>
    </source>
</evidence>
<dbReference type="InterPro" id="IPR004516">
    <property type="entry name" value="HisRS/HisZ"/>
</dbReference>
<dbReference type="InterPro" id="IPR006195">
    <property type="entry name" value="aa-tRNA-synth_II"/>
</dbReference>
<evidence type="ECO:0000313" key="11">
    <source>
        <dbReference type="EMBL" id="MEN1760626.1"/>
    </source>
</evidence>
<dbReference type="SUPFAM" id="SSF52954">
    <property type="entry name" value="Class II aaRS ABD-related"/>
    <property type="match status" value="1"/>
</dbReference>
<comment type="catalytic activity">
    <reaction evidence="8 9">
        <text>tRNA(His) + L-histidine + ATP = L-histidyl-tRNA(His) + AMP + diphosphate + H(+)</text>
        <dbReference type="Rhea" id="RHEA:17313"/>
        <dbReference type="Rhea" id="RHEA-COMP:9665"/>
        <dbReference type="Rhea" id="RHEA-COMP:9689"/>
        <dbReference type="ChEBI" id="CHEBI:15378"/>
        <dbReference type="ChEBI" id="CHEBI:30616"/>
        <dbReference type="ChEBI" id="CHEBI:33019"/>
        <dbReference type="ChEBI" id="CHEBI:57595"/>
        <dbReference type="ChEBI" id="CHEBI:78442"/>
        <dbReference type="ChEBI" id="CHEBI:78527"/>
        <dbReference type="ChEBI" id="CHEBI:456215"/>
        <dbReference type="EC" id="6.1.1.21"/>
    </reaction>
</comment>
<reference evidence="11 12" key="1">
    <citation type="submission" date="2024-04" db="EMBL/GenBank/DDBJ databases">
        <title>Genome sequencing and metabolic network reconstruction of aminoacids and betaine degradation by Anoxynatronum sibiricum.</title>
        <authorList>
            <person name="Detkova E.N."/>
            <person name="Boltjanskaja Y.V."/>
            <person name="Mardanov A.V."/>
            <person name="Kevbrin V."/>
        </authorList>
    </citation>
    <scope>NUCLEOTIDE SEQUENCE [LARGE SCALE GENOMIC DNA]</scope>
    <source>
        <strain evidence="11 12">Z-7981</strain>
    </source>
</reference>
<evidence type="ECO:0000256" key="7">
    <source>
        <dbReference type="ARBA" id="ARBA00023146"/>
    </source>
</evidence>
<dbReference type="RefSeq" id="WP_343185949.1">
    <property type="nucleotide sequence ID" value="NZ_JBCITM010000008.1"/>
</dbReference>
<protein>
    <recommendedName>
        <fullName evidence="9">Histidine--tRNA ligase</fullName>
        <ecNumber evidence="9">6.1.1.21</ecNumber>
    </recommendedName>
    <alternativeName>
        <fullName evidence="9">Histidyl-tRNA synthetase</fullName>
        <shortName evidence="9">HisRS</shortName>
    </alternativeName>
</protein>
<evidence type="ECO:0000256" key="4">
    <source>
        <dbReference type="ARBA" id="ARBA00022741"/>
    </source>
</evidence>
<dbReference type="InterPro" id="IPR033656">
    <property type="entry name" value="HisRS_anticodon"/>
</dbReference>
<dbReference type="PIRSF" id="PIRSF001549">
    <property type="entry name" value="His-tRNA_synth"/>
    <property type="match status" value="1"/>
</dbReference>
<keyword evidence="5 9" id="KW-0067">ATP-binding</keyword>